<feature type="transmembrane region" description="Helical" evidence="7">
    <location>
        <begin position="80"/>
        <end position="102"/>
    </location>
</feature>
<dbReference type="GO" id="GO:0016020">
    <property type="term" value="C:membrane"/>
    <property type="evidence" value="ECO:0007669"/>
    <property type="project" value="UniProtKB-SubCell"/>
</dbReference>
<feature type="transmembrane region" description="Helical" evidence="7">
    <location>
        <begin position="213"/>
        <end position="240"/>
    </location>
</feature>
<reference evidence="10 11" key="1">
    <citation type="submission" date="2017-12" db="EMBL/GenBank/DDBJ databases">
        <title>Sequencing, de novo assembly and annotation of complete genome of a new Thraustochytrid species, strain FCC1311.</title>
        <authorList>
            <person name="Sedici K."/>
            <person name="Godart F."/>
            <person name="Aiese Cigliano R."/>
            <person name="Sanseverino W."/>
            <person name="Barakat M."/>
            <person name="Ortet P."/>
            <person name="Marechal E."/>
            <person name="Cagnac O."/>
            <person name="Amato A."/>
        </authorList>
    </citation>
    <scope>NUCLEOTIDE SEQUENCE [LARGE SCALE GENOMIC DNA]</scope>
</reference>
<comment type="caution">
    <text evidence="10">The sequence shown here is derived from an EMBL/GenBank/DDBJ whole genome shotgun (WGS) entry which is preliminary data.</text>
</comment>
<dbReference type="Pfam" id="PF01061">
    <property type="entry name" value="ABC2_membrane"/>
    <property type="match status" value="1"/>
</dbReference>
<organism evidence="10 11">
    <name type="scientific">Hondaea fermentalgiana</name>
    <dbReference type="NCBI Taxonomy" id="2315210"/>
    <lineage>
        <taxon>Eukaryota</taxon>
        <taxon>Sar</taxon>
        <taxon>Stramenopiles</taxon>
        <taxon>Bigyra</taxon>
        <taxon>Labyrinthulomycetes</taxon>
        <taxon>Thraustochytrida</taxon>
        <taxon>Thraustochytriidae</taxon>
        <taxon>Hondaea</taxon>
    </lineage>
</organism>
<evidence type="ECO:0000256" key="7">
    <source>
        <dbReference type="SAM" id="Phobius"/>
    </source>
</evidence>
<feature type="transmembrane region" description="Helical" evidence="7">
    <location>
        <begin position="114"/>
        <end position="135"/>
    </location>
</feature>
<comment type="subcellular location">
    <subcellularLocation>
        <location evidence="1">Membrane</location>
        <topology evidence="1">Multi-pass membrane protein</topology>
    </subcellularLocation>
</comment>
<evidence type="ECO:0000256" key="5">
    <source>
        <dbReference type="ARBA" id="ARBA00023136"/>
    </source>
</evidence>
<feature type="domain" description="ABC-2 type transporter transmembrane" evidence="9">
    <location>
        <begin position="23"/>
        <end position="231"/>
    </location>
</feature>
<evidence type="ECO:0000256" key="6">
    <source>
        <dbReference type="SAM" id="MobiDB-lite"/>
    </source>
</evidence>
<dbReference type="PANTHER" id="PTHR19241">
    <property type="entry name" value="ATP-BINDING CASSETTE TRANSPORTER"/>
    <property type="match status" value="1"/>
</dbReference>
<evidence type="ECO:0000259" key="8">
    <source>
        <dbReference type="Pfam" id="PF00005"/>
    </source>
</evidence>
<evidence type="ECO:0000256" key="3">
    <source>
        <dbReference type="ARBA" id="ARBA00022692"/>
    </source>
</evidence>
<feature type="transmembrane region" description="Helical" evidence="7">
    <location>
        <begin position="260"/>
        <end position="286"/>
    </location>
</feature>
<dbReference type="Proteomes" id="UP000241890">
    <property type="component" value="Unassembled WGS sequence"/>
</dbReference>
<name>A0A2R5GXA3_9STRA</name>
<dbReference type="InterPro" id="IPR013525">
    <property type="entry name" value="ABC2_TM"/>
</dbReference>
<feature type="domain" description="ABC transporter" evidence="8">
    <location>
        <begin position="410"/>
        <end position="545"/>
    </location>
</feature>
<evidence type="ECO:0000256" key="2">
    <source>
        <dbReference type="ARBA" id="ARBA00022448"/>
    </source>
</evidence>
<sequence>MRRDLYASDAPVYSNSFFKEMGMVVTRQVSLAFRDIEFVRTRIIQAVVVGVYLGSLFFQLDPQLPTSASEDQTPTIERYGVLFATFIHSALAGASQIPVVLTQRPVFYKQSDSFFFRTINYVIAEALSVLPMAFVETTLLSNSQTGEPSDVGGCFMLYWFLMLVLNISTGAFLRALASLSPSPSVGQVMSGLCIASVCIFSGYILTFDTIPPWFIWIYWLSPTAWGFRAGVLTIFTSNAFTREQQDYALQLFGIERDTTYIWAGILWLIGYTIVSLCASYVGYVYLRFDGSGGSGNGAVQDSDAEERNDPDVMELERVLTERSASELNREPNIKAAAAALADPSSSSTSDFKSSSTTRPDPASSEEVDLHVESSLNKRDFIPADLEFRDLWYSVKRPGDKRGTYSLSLLKGITGFAEAGTLTALMGSSGAGKSTLMDVLALRKTGGRIEGEVLVNGRPQDKTTFSRIIGYVEQNDIHSPKATVHEALIFSAFLRQPSDIPRAEKEAFVEQVIETLRLEPIRDRPIGFKSAGGLSTEQAKRLTIGVELAA</sequence>
<keyword evidence="4 7" id="KW-1133">Transmembrane helix</keyword>
<evidence type="ECO:0000256" key="4">
    <source>
        <dbReference type="ARBA" id="ARBA00022989"/>
    </source>
</evidence>
<feature type="transmembrane region" description="Helical" evidence="7">
    <location>
        <begin position="43"/>
        <end position="60"/>
    </location>
</feature>
<feature type="transmembrane region" description="Helical" evidence="7">
    <location>
        <begin position="188"/>
        <end position="207"/>
    </location>
</feature>
<dbReference type="Pfam" id="PF00005">
    <property type="entry name" value="ABC_tran"/>
    <property type="match status" value="1"/>
</dbReference>
<dbReference type="OrthoDB" id="126396at2759"/>
<dbReference type="EMBL" id="BEYU01000419">
    <property type="protein sequence ID" value="GBG35205.1"/>
    <property type="molecule type" value="Genomic_DNA"/>
</dbReference>
<dbReference type="Gene3D" id="3.40.50.300">
    <property type="entry name" value="P-loop containing nucleotide triphosphate hydrolases"/>
    <property type="match status" value="1"/>
</dbReference>
<protein>
    <submittedName>
        <fullName evidence="10">ABC transporter G family member 44</fullName>
    </submittedName>
</protein>
<feature type="non-terminal residue" evidence="10">
    <location>
        <position position="549"/>
    </location>
</feature>
<gene>
    <name evidence="10" type="ORF">FCC1311_114282</name>
</gene>
<dbReference type="GO" id="GO:0140359">
    <property type="term" value="F:ABC-type transporter activity"/>
    <property type="evidence" value="ECO:0007669"/>
    <property type="project" value="InterPro"/>
</dbReference>
<evidence type="ECO:0000313" key="11">
    <source>
        <dbReference type="Proteomes" id="UP000241890"/>
    </source>
</evidence>
<evidence type="ECO:0000256" key="1">
    <source>
        <dbReference type="ARBA" id="ARBA00004141"/>
    </source>
</evidence>
<feature type="region of interest" description="Disordered" evidence="6">
    <location>
        <begin position="338"/>
        <end position="369"/>
    </location>
</feature>
<keyword evidence="3 7" id="KW-0812">Transmembrane</keyword>
<keyword evidence="11" id="KW-1185">Reference proteome</keyword>
<feature type="transmembrane region" description="Helical" evidence="7">
    <location>
        <begin position="155"/>
        <end position="176"/>
    </location>
</feature>
<dbReference type="InParanoid" id="A0A2R5GXA3"/>
<evidence type="ECO:0000259" key="9">
    <source>
        <dbReference type="Pfam" id="PF01061"/>
    </source>
</evidence>
<dbReference type="InterPro" id="IPR027417">
    <property type="entry name" value="P-loop_NTPase"/>
</dbReference>
<dbReference type="GO" id="GO:0005524">
    <property type="term" value="F:ATP binding"/>
    <property type="evidence" value="ECO:0007669"/>
    <property type="project" value="InterPro"/>
</dbReference>
<keyword evidence="2" id="KW-0813">Transport</keyword>
<dbReference type="SUPFAM" id="SSF52540">
    <property type="entry name" value="P-loop containing nucleoside triphosphate hydrolases"/>
    <property type="match status" value="1"/>
</dbReference>
<keyword evidence="5 7" id="KW-0472">Membrane</keyword>
<dbReference type="AlphaFoldDB" id="A0A2R5GXA3"/>
<feature type="compositionally biased region" description="Low complexity" evidence="6">
    <location>
        <begin position="338"/>
        <end position="355"/>
    </location>
</feature>
<proteinExistence type="predicted"/>
<evidence type="ECO:0000313" key="10">
    <source>
        <dbReference type="EMBL" id="GBG35205.1"/>
    </source>
</evidence>
<accession>A0A2R5GXA3</accession>
<dbReference type="GO" id="GO:0016887">
    <property type="term" value="F:ATP hydrolysis activity"/>
    <property type="evidence" value="ECO:0007669"/>
    <property type="project" value="InterPro"/>
</dbReference>
<dbReference type="InterPro" id="IPR003439">
    <property type="entry name" value="ABC_transporter-like_ATP-bd"/>
</dbReference>